<dbReference type="PROSITE" id="PS51682">
    <property type="entry name" value="SAM_OMT_I"/>
    <property type="match status" value="1"/>
</dbReference>
<dbReference type="RefSeq" id="WP_147165900.1">
    <property type="nucleotide sequence ID" value="NZ_VOOR01000004.1"/>
</dbReference>
<dbReference type="InterPro" id="IPR002935">
    <property type="entry name" value="SAM_O-MeTrfase"/>
</dbReference>
<protein>
    <submittedName>
        <fullName evidence="4">O-methyltransferase</fullName>
    </submittedName>
</protein>
<dbReference type="AlphaFoldDB" id="A0A5C6S3D2"/>
<reference evidence="4 5" key="1">
    <citation type="submission" date="2019-08" db="EMBL/GenBank/DDBJ databases">
        <title>Genome of Phaeodactylibacter luteus.</title>
        <authorList>
            <person name="Bowman J.P."/>
        </authorList>
    </citation>
    <scope>NUCLEOTIDE SEQUENCE [LARGE SCALE GENOMIC DNA]</scope>
    <source>
        <strain evidence="4 5">KCTC 42180</strain>
    </source>
</reference>
<keyword evidence="2 4" id="KW-0808">Transferase</keyword>
<dbReference type="GO" id="GO:0008171">
    <property type="term" value="F:O-methyltransferase activity"/>
    <property type="evidence" value="ECO:0007669"/>
    <property type="project" value="InterPro"/>
</dbReference>
<dbReference type="PANTHER" id="PTHR10509">
    <property type="entry name" value="O-METHYLTRANSFERASE-RELATED"/>
    <property type="match status" value="1"/>
</dbReference>
<gene>
    <name evidence="4" type="ORF">FRY97_02770</name>
</gene>
<dbReference type="GO" id="GO:0008757">
    <property type="term" value="F:S-adenosylmethionine-dependent methyltransferase activity"/>
    <property type="evidence" value="ECO:0007669"/>
    <property type="project" value="TreeGrafter"/>
</dbReference>
<evidence type="ECO:0000256" key="2">
    <source>
        <dbReference type="ARBA" id="ARBA00022679"/>
    </source>
</evidence>
<evidence type="ECO:0000313" key="4">
    <source>
        <dbReference type="EMBL" id="TXB68320.1"/>
    </source>
</evidence>
<dbReference type="SUPFAM" id="SSF53335">
    <property type="entry name" value="S-adenosyl-L-methionine-dependent methyltransferases"/>
    <property type="match status" value="1"/>
</dbReference>
<keyword evidence="3" id="KW-0949">S-adenosyl-L-methionine</keyword>
<dbReference type="GO" id="GO:0032259">
    <property type="term" value="P:methylation"/>
    <property type="evidence" value="ECO:0007669"/>
    <property type="project" value="UniProtKB-KW"/>
</dbReference>
<dbReference type="OrthoDB" id="9799672at2"/>
<comment type="caution">
    <text evidence="4">The sequence shown here is derived from an EMBL/GenBank/DDBJ whole genome shotgun (WGS) entry which is preliminary data.</text>
</comment>
<dbReference type="Pfam" id="PF01596">
    <property type="entry name" value="Methyltransf_3"/>
    <property type="match status" value="1"/>
</dbReference>
<name>A0A5C6S3D2_9BACT</name>
<evidence type="ECO:0000256" key="3">
    <source>
        <dbReference type="ARBA" id="ARBA00022691"/>
    </source>
</evidence>
<dbReference type="InterPro" id="IPR050362">
    <property type="entry name" value="Cation-dep_OMT"/>
</dbReference>
<organism evidence="4 5">
    <name type="scientific">Phaeodactylibacter luteus</name>
    <dbReference type="NCBI Taxonomy" id="1564516"/>
    <lineage>
        <taxon>Bacteria</taxon>
        <taxon>Pseudomonadati</taxon>
        <taxon>Bacteroidota</taxon>
        <taxon>Saprospiria</taxon>
        <taxon>Saprospirales</taxon>
        <taxon>Haliscomenobacteraceae</taxon>
        <taxon>Phaeodactylibacter</taxon>
    </lineage>
</organism>
<evidence type="ECO:0000313" key="5">
    <source>
        <dbReference type="Proteomes" id="UP000321580"/>
    </source>
</evidence>
<dbReference type="EMBL" id="VOOR01000004">
    <property type="protein sequence ID" value="TXB68320.1"/>
    <property type="molecule type" value="Genomic_DNA"/>
</dbReference>
<keyword evidence="5" id="KW-1185">Reference proteome</keyword>
<proteinExistence type="predicted"/>
<sequence length="214" mass="23991">MQRLDRSIYDYCEAWSEPQGSLLYELERETHLKTLAPQMMSGALQGQLLAMLSRLVQPERALEIGTFTGYAAICLAQGLAPGGKLLTVEANPELEHLIRKYLRKAALEDKVELHIGDALELIPELPGSFDLVFIDAGKQYYRAYYDLIIDRVRPGGLILADNVLWSGKVADEALREKDADTRLLHEFNAYLHADSRVESLLLPIRDGLLAARKA</sequence>
<dbReference type="PANTHER" id="PTHR10509:SF14">
    <property type="entry name" value="CAFFEOYL-COA O-METHYLTRANSFERASE 3-RELATED"/>
    <property type="match status" value="1"/>
</dbReference>
<dbReference type="CDD" id="cd02440">
    <property type="entry name" value="AdoMet_MTases"/>
    <property type="match status" value="1"/>
</dbReference>
<dbReference type="Proteomes" id="UP000321580">
    <property type="component" value="Unassembled WGS sequence"/>
</dbReference>
<dbReference type="InterPro" id="IPR029063">
    <property type="entry name" value="SAM-dependent_MTases_sf"/>
</dbReference>
<dbReference type="Gene3D" id="3.40.50.150">
    <property type="entry name" value="Vaccinia Virus protein VP39"/>
    <property type="match status" value="1"/>
</dbReference>
<evidence type="ECO:0000256" key="1">
    <source>
        <dbReference type="ARBA" id="ARBA00022603"/>
    </source>
</evidence>
<accession>A0A5C6S3D2</accession>
<keyword evidence="1 4" id="KW-0489">Methyltransferase</keyword>